<sequence>MSSDLPIANTAEVLESVPVAGLMELPGFCDVLRDHGTDIEVRGVEPWSLPGLIDGFLSRSRQGVAERKHARETALRRKLAAAEERQRVLVRALEERDRESADLRAELESAAHAVRDLQSELAALRARLGEGEGADGRQNLFGWPVRVRPEDAEPWQRVRADVRSYGACTVLGVVGDWVDADTPTARQLLGGRWEEYQELADPVEQGGCSAHERCCTMSSWR</sequence>
<proteinExistence type="predicted"/>
<name>A0ABW2JP50_9ACTN</name>
<dbReference type="Proteomes" id="UP001596523">
    <property type="component" value="Unassembled WGS sequence"/>
</dbReference>
<reference evidence="3" key="1">
    <citation type="journal article" date="2019" name="Int. J. Syst. Evol. Microbiol.">
        <title>The Global Catalogue of Microorganisms (GCM) 10K type strain sequencing project: providing services to taxonomists for standard genome sequencing and annotation.</title>
        <authorList>
            <consortium name="The Broad Institute Genomics Platform"/>
            <consortium name="The Broad Institute Genome Sequencing Center for Infectious Disease"/>
            <person name="Wu L."/>
            <person name="Ma J."/>
        </authorList>
    </citation>
    <scope>NUCLEOTIDE SEQUENCE [LARGE SCALE GENOMIC DNA]</scope>
    <source>
        <strain evidence="3">SYNS20</strain>
    </source>
</reference>
<dbReference type="RefSeq" id="WP_381833793.1">
    <property type="nucleotide sequence ID" value="NZ_JBHTCF010000010.1"/>
</dbReference>
<keyword evidence="3" id="KW-1185">Reference proteome</keyword>
<feature type="coiled-coil region" evidence="1">
    <location>
        <begin position="65"/>
        <end position="127"/>
    </location>
</feature>
<protein>
    <submittedName>
        <fullName evidence="2">Uncharacterized protein</fullName>
    </submittedName>
</protein>
<evidence type="ECO:0000313" key="3">
    <source>
        <dbReference type="Proteomes" id="UP001596523"/>
    </source>
</evidence>
<keyword evidence="1" id="KW-0175">Coiled coil</keyword>
<organism evidence="2 3">
    <name type="scientific">Streptomyces monticola</name>
    <dbReference type="NCBI Taxonomy" id="2666263"/>
    <lineage>
        <taxon>Bacteria</taxon>
        <taxon>Bacillati</taxon>
        <taxon>Actinomycetota</taxon>
        <taxon>Actinomycetes</taxon>
        <taxon>Kitasatosporales</taxon>
        <taxon>Streptomycetaceae</taxon>
        <taxon>Streptomyces</taxon>
    </lineage>
</organism>
<evidence type="ECO:0000313" key="2">
    <source>
        <dbReference type="EMBL" id="MFC7307231.1"/>
    </source>
</evidence>
<evidence type="ECO:0000256" key="1">
    <source>
        <dbReference type="SAM" id="Coils"/>
    </source>
</evidence>
<comment type="caution">
    <text evidence="2">The sequence shown here is derived from an EMBL/GenBank/DDBJ whole genome shotgun (WGS) entry which is preliminary data.</text>
</comment>
<gene>
    <name evidence="2" type="ORF">ACFQVC_23760</name>
</gene>
<dbReference type="EMBL" id="JBHTCF010000010">
    <property type="protein sequence ID" value="MFC7307231.1"/>
    <property type="molecule type" value="Genomic_DNA"/>
</dbReference>
<accession>A0ABW2JP50</accession>